<gene>
    <name evidence="1" type="ORF">LOK49_LG07G00707</name>
</gene>
<keyword evidence="2" id="KW-1185">Reference proteome</keyword>
<comment type="caution">
    <text evidence="1">The sequence shown here is derived from an EMBL/GenBank/DDBJ whole genome shotgun (WGS) entry which is preliminary data.</text>
</comment>
<dbReference type="Proteomes" id="UP001060215">
    <property type="component" value="Chromosome 7"/>
</dbReference>
<protein>
    <submittedName>
        <fullName evidence="1">Pentatricopeptide repeat-containing protein</fullName>
    </submittedName>
</protein>
<organism evidence="1 2">
    <name type="scientific">Camellia lanceoleosa</name>
    <dbReference type="NCBI Taxonomy" id="1840588"/>
    <lineage>
        <taxon>Eukaryota</taxon>
        <taxon>Viridiplantae</taxon>
        <taxon>Streptophyta</taxon>
        <taxon>Embryophyta</taxon>
        <taxon>Tracheophyta</taxon>
        <taxon>Spermatophyta</taxon>
        <taxon>Magnoliopsida</taxon>
        <taxon>eudicotyledons</taxon>
        <taxon>Gunneridae</taxon>
        <taxon>Pentapetalae</taxon>
        <taxon>asterids</taxon>
        <taxon>Ericales</taxon>
        <taxon>Theaceae</taxon>
        <taxon>Camellia</taxon>
    </lineage>
</organism>
<reference evidence="1 2" key="1">
    <citation type="journal article" date="2022" name="Plant J.">
        <title>Chromosome-level genome of Camellia lanceoleosa provides a valuable resource for understanding genome evolution and self-incompatibility.</title>
        <authorList>
            <person name="Gong W."/>
            <person name="Xiao S."/>
            <person name="Wang L."/>
            <person name="Liao Z."/>
            <person name="Chang Y."/>
            <person name="Mo W."/>
            <person name="Hu G."/>
            <person name="Li W."/>
            <person name="Zhao G."/>
            <person name="Zhu H."/>
            <person name="Hu X."/>
            <person name="Ji K."/>
            <person name="Xiang X."/>
            <person name="Song Q."/>
            <person name="Yuan D."/>
            <person name="Jin S."/>
            <person name="Zhang L."/>
        </authorList>
    </citation>
    <scope>NUCLEOTIDE SEQUENCE [LARGE SCALE GENOMIC DNA]</scope>
    <source>
        <strain evidence="1">SQ_2022a</strain>
    </source>
</reference>
<evidence type="ECO:0000313" key="2">
    <source>
        <dbReference type="Proteomes" id="UP001060215"/>
    </source>
</evidence>
<dbReference type="EMBL" id="CM045764">
    <property type="protein sequence ID" value="KAI8008128.1"/>
    <property type="molecule type" value="Genomic_DNA"/>
</dbReference>
<proteinExistence type="predicted"/>
<evidence type="ECO:0000313" key="1">
    <source>
        <dbReference type="EMBL" id="KAI8008128.1"/>
    </source>
</evidence>
<name>A0ACC0H5P0_9ERIC</name>
<accession>A0ACC0H5P0</accession>
<sequence length="855" mass="95509">MCFNLFIYRRFSILCQSHLSNSINSKIKTSVQQGHHSHALQLYLQEPHFPLSATRFTFPSLLKSCSALSNLCYGETIHATIISLGLQFDPYITTSLINMYVKCGSLSNAVQVFVNLSESQALIEDITVWNSMIDGYFRYGHIGEAIALFRRMQLLGIKPDVYSLSIVLGLCNDCLGYVEGKQIHGYVVRNMFWDDPFVVTALVAMYSSCCYPMDAWCVFQKLEDKKNVAAWNAMIGGFCENGMWEHSLELYSLLKNENCNLVSSSFSSALTACSQGRDVGFGKQLHCDVFKLGFQSDPYVCTSLITMYAKCTSVQDAEKIFDWISSKEIELWNAMISAYIGNGCAYDAFDVYNQMRLSAFSSDSFTVSNLLAACSVIELHNFGKTLHAELIKRPIQHNIAVQSGLLTMYSKCGSMEDAIAVFNTMKDRDVVAWGSMISGFCQNMKFEEALDLFKAMRADLMKPDSDILARVISACTGMENIRLGQAMHGFVTKNGLVLDEFVASSLIDMYSRCGFPEMSENVFSGVPCNNLLAWNSMITCYCWNGLAERSVNIFPQIVQHGLYPDPVSITSILVAVSSAAALLKGKAIHGYQTRLEILSDLQVDNALIDMYIKCGCLKYAEHIFRNMSRRNIVTWNSMISGYGSHGECLNVIGLFDEMRRSGIKPDDVTFLSLISACNHSGLVSEGVNLFQSMTVEHKINPRTEHYVNIVDLLGRAGCVEDAYSFIESMPIEPNRTVWLSLLSACRAHRKVELGELAARNLLKMEPNRGSNYVQLLNLYVEAGLWVKAANLRVSMRQEGLKKSPGCSWIEVTNKVNTFFSGDSSSPRTVEIYKTLRSLRSNMESKGGSHEDLEAF</sequence>